<reference evidence="3 4" key="1">
    <citation type="journal article" date="2013" name="Genome Announc.">
        <title>Complete Genome Sequence of the Sesbania Symbiont and Rice Growth-Promoting Endophyte Rhizobium sp. Strain IRBG74.</title>
        <authorList>
            <person name="Crook M.B."/>
            <person name="Mitra S."/>
            <person name="Ane J.M."/>
            <person name="Sadowsky M.J."/>
            <person name="Gyaneshwar P."/>
        </authorList>
    </citation>
    <scope>NUCLEOTIDE SEQUENCE [LARGE SCALE GENOMIC DNA]</scope>
    <source>
        <strain evidence="3 4">IRBG74</strain>
        <plasmid evidence="4">IRBL74_p</plasmid>
    </source>
</reference>
<dbReference type="PANTHER" id="PTHR33376">
    <property type="match status" value="1"/>
</dbReference>
<dbReference type="AlphaFoldDB" id="U4QFP3"/>
<keyword evidence="2" id="KW-0472">Membrane</keyword>
<keyword evidence="3" id="KW-0614">Plasmid</keyword>
<dbReference type="Gene3D" id="3.40.190.170">
    <property type="entry name" value="Bacterial extracellular solute-binding protein, family 7"/>
    <property type="match status" value="1"/>
</dbReference>
<protein>
    <submittedName>
        <fullName evidence="3">Sialic acid-binding periplasmic protein siaP</fullName>
    </submittedName>
</protein>
<dbReference type="InterPro" id="IPR038404">
    <property type="entry name" value="TRAP_DctP_sf"/>
</dbReference>
<sequence>MTLEEQCVAHGPLVGIVLTVPGRHDTSIGRKYMLKLTRRAVSAGVAISLAMSFALPAFAQSPTLLRMNMVVSNQDKTFPLWQDFAKELEAASNGTLKVEIFPSESLGKTVDVIDAVSRGAPILQDSDPSHLSNYVPDFSTFMAPYLVKKPEDIEKLWTSDTVKAMETKLAEKGLRVVTLVYFGTRHLLSNRVIKTRSDTAGMKIRNAPTKMWNEVSKVLGGNPTNTAWSEAYSALEQGVADGVEAPLSLLYSSKLYETRPDISLTGHLVATTSILMSQKVYDALPDDAKKAINTVGRAEPAKRIPKIQALETEFRKTLEEKGIKFNDVDKASFLEAAAQVPASFPEWTPGVYEKMAETIK</sequence>
<evidence type="ECO:0000313" key="3">
    <source>
        <dbReference type="EMBL" id="CDI12320.1"/>
    </source>
</evidence>
<dbReference type="PATRIC" id="fig|424182.3.peg.5290"/>
<geneLocation type="plasmid" evidence="3 4">
    <name>IRBL74_p</name>
</geneLocation>
<dbReference type="Proteomes" id="UP000016944">
    <property type="component" value="Plasmid IRBL74_p"/>
</dbReference>
<proteinExistence type="predicted"/>
<evidence type="ECO:0000313" key="4">
    <source>
        <dbReference type="Proteomes" id="UP000016944"/>
    </source>
</evidence>
<dbReference type="HOGENOM" id="CLU_036176_4_0_5"/>
<keyword evidence="2" id="KW-1133">Transmembrane helix</keyword>
<organism evidence="3 4">
    <name type="scientific">Agrobacterium pusense</name>
    <dbReference type="NCBI Taxonomy" id="648995"/>
    <lineage>
        <taxon>Bacteria</taxon>
        <taxon>Pseudomonadati</taxon>
        <taxon>Pseudomonadota</taxon>
        <taxon>Alphaproteobacteria</taxon>
        <taxon>Hyphomicrobiales</taxon>
        <taxon>Rhizobiaceae</taxon>
        <taxon>Rhizobium/Agrobacterium group</taxon>
        <taxon>Agrobacterium</taxon>
    </lineage>
</organism>
<feature type="transmembrane region" description="Helical" evidence="2">
    <location>
        <begin position="40"/>
        <end position="59"/>
    </location>
</feature>
<gene>
    <name evidence="3" type="ORF">BN877_p0605</name>
</gene>
<dbReference type="NCBIfam" id="NF037995">
    <property type="entry name" value="TRAP_S1"/>
    <property type="match status" value="1"/>
</dbReference>
<dbReference type="PANTHER" id="PTHR33376:SF3">
    <property type="entry name" value="C4-DICARBOXYLATE-BINDING PROTEIN"/>
    <property type="match status" value="1"/>
</dbReference>
<dbReference type="InterPro" id="IPR018389">
    <property type="entry name" value="DctP_fam"/>
</dbReference>
<name>U4QFP3_9HYPH</name>
<dbReference type="KEGG" id="rir:BN877_p0605"/>
<keyword evidence="1" id="KW-0732">Signal</keyword>
<evidence type="ECO:0000256" key="2">
    <source>
        <dbReference type="SAM" id="Phobius"/>
    </source>
</evidence>
<accession>U4QFP3</accession>
<dbReference type="GO" id="GO:0055085">
    <property type="term" value="P:transmembrane transport"/>
    <property type="evidence" value="ECO:0007669"/>
    <property type="project" value="InterPro"/>
</dbReference>
<dbReference type="Pfam" id="PF03480">
    <property type="entry name" value="DctP"/>
    <property type="match status" value="1"/>
</dbReference>
<dbReference type="EMBL" id="HG518324">
    <property type="protein sequence ID" value="CDI12320.1"/>
    <property type="molecule type" value="Genomic_DNA"/>
</dbReference>
<keyword evidence="2" id="KW-0812">Transmembrane</keyword>
<evidence type="ECO:0000256" key="1">
    <source>
        <dbReference type="ARBA" id="ARBA00022729"/>
    </source>
</evidence>